<comment type="caution">
    <text evidence="2">The sequence shown here is derived from an EMBL/GenBank/DDBJ whole genome shotgun (WGS) entry which is preliminary data.</text>
</comment>
<organism evidence="2 3">
    <name type="scientific">Paratrimastix pyriformis</name>
    <dbReference type="NCBI Taxonomy" id="342808"/>
    <lineage>
        <taxon>Eukaryota</taxon>
        <taxon>Metamonada</taxon>
        <taxon>Preaxostyla</taxon>
        <taxon>Paratrimastigidae</taxon>
        <taxon>Paratrimastix</taxon>
    </lineage>
</organism>
<feature type="compositionally biased region" description="Polar residues" evidence="1">
    <location>
        <begin position="124"/>
        <end position="142"/>
    </location>
</feature>
<feature type="region of interest" description="Disordered" evidence="1">
    <location>
        <begin position="124"/>
        <end position="148"/>
    </location>
</feature>
<sequence>METAQGAPKPAPIPLTKWNARSPQAHDILLKCETAIRAAYPGSWLYAPSMTADKVRPEIEAIVPSEMMDDFIAYLKNTRPQGINFRRGPSSVHKWIESVARPGNPRRRPPKWYLDFLWNTPSKQEAASTPANPASPQDSVDTTDPGDHITINFLRLPAPAPEKADAEAAAVFRRPWM</sequence>
<accession>A0ABQ8U8T8</accession>
<evidence type="ECO:0000313" key="3">
    <source>
        <dbReference type="Proteomes" id="UP001141327"/>
    </source>
</evidence>
<dbReference type="Proteomes" id="UP001141327">
    <property type="component" value="Unassembled WGS sequence"/>
</dbReference>
<protein>
    <submittedName>
        <fullName evidence="2">Uncharacterized protein</fullName>
    </submittedName>
</protein>
<keyword evidence="3" id="KW-1185">Reference proteome</keyword>
<gene>
    <name evidence="2" type="ORF">PAPYR_9272</name>
</gene>
<dbReference type="EMBL" id="JAPMOS010000095">
    <property type="protein sequence ID" value="KAJ4455714.1"/>
    <property type="molecule type" value="Genomic_DNA"/>
</dbReference>
<evidence type="ECO:0000256" key="1">
    <source>
        <dbReference type="SAM" id="MobiDB-lite"/>
    </source>
</evidence>
<proteinExistence type="predicted"/>
<evidence type="ECO:0000313" key="2">
    <source>
        <dbReference type="EMBL" id="KAJ4455714.1"/>
    </source>
</evidence>
<reference evidence="2" key="1">
    <citation type="journal article" date="2022" name="bioRxiv">
        <title>Genomics of Preaxostyla Flagellates Illuminates Evolutionary Transitions and the Path Towards Mitochondrial Loss.</title>
        <authorList>
            <person name="Novak L.V.F."/>
            <person name="Treitli S.C."/>
            <person name="Pyrih J."/>
            <person name="Halakuc P."/>
            <person name="Pipaliya S.V."/>
            <person name="Vacek V."/>
            <person name="Brzon O."/>
            <person name="Soukal P."/>
            <person name="Eme L."/>
            <person name="Dacks J.B."/>
            <person name="Karnkowska A."/>
            <person name="Elias M."/>
            <person name="Hampl V."/>
        </authorList>
    </citation>
    <scope>NUCLEOTIDE SEQUENCE</scope>
    <source>
        <strain evidence="2">RCP-MX</strain>
    </source>
</reference>
<name>A0ABQ8U8T8_9EUKA</name>